<protein>
    <submittedName>
        <fullName evidence="2">S-adenosyl-L-methionine-dependent methyltransferase</fullName>
    </submittedName>
</protein>
<dbReference type="AlphaFoldDB" id="A0A4S2MJS7"/>
<keyword evidence="3" id="KW-1185">Reference proteome</keyword>
<dbReference type="CDD" id="cd02440">
    <property type="entry name" value="AdoMet_MTases"/>
    <property type="match status" value="1"/>
</dbReference>
<dbReference type="InterPro" id="IPR029063">
    <property type="entry name" value="SAM-dependent_MTases_sf"/>
</dbReference>
<dbReference type="PANTHER" id="PTHR43591:SF24">
    <property type="entry name" value="2-METHOXY-6-POLYPRENYL-1,4-BENZOQUINOL METHYLASE, MITOCHONDRIAL"/>
    <property type="match status" value="1"/>
</dbReference>
<dbReference type="GO" id="GO:0032259">
    <property type="term" value="P:methylation"/>
    <property type="evidence" value="ECO:0007669"/>
    <property type="project" value="UniProtKB-KW"/>
</dbReference>
<accession>A0A4S2MJS7</accession>
<name>A0A4S2MJS7_9PEZI</name>
<reference evidence="2 3" key="1">
    <citation type="submission" date="2019-04" db="EMBL/GenBank/DDBJ databases">
        <title>Comparative genomics and transcriptomics to analyze fruiting body development in filamentous ascomycetes.</title>
        <authorList>
            <consortium name="DOE Joint Genome Institute"/>
            <person name="Lutkenhaus R."/>
            <person name="Traeger S."/>
            <person name="Breuer J."/>
            <person name="Kuo A."/>
            <person name="Lipzen A."/>
            <person name="Pangilinan J."/>
            <person name="Dilworth D."/>
            <person name="Sandor L."/>
            <person name="Poggeler S."/>
            <person name="Barry K."/>
            <person name="Grigoriev I.V."/>
            <person name="Nowrousian M."/>
        </authorList>
    </citation>
    <scope>NUCLEOTIDE SEQUENCE [LARGE SCALE GENOMIC DNA]</scope>
    <source>
        <strain evidence="2 3">CBS 389.68</strain>
    </source>
</reference>
<dbReference type="Proteomes" id="UP000298138">
    <property type="component" value="Unassembled WGS sequence"/>
</dbReference>
<keyword evidence="2" id="KW-0808">Transferase</keyword>
<gene>
    <name evidence="2" type="ORF">EX30DRAFT_344336</name>
</gene>
<dbReference type="Gene3D" id="3.40.50.150">
    <property type="entry name" value="Vaccinia Virus protein VP39"/>
    <property type="match status" value="1"/>
</dbReference>
<dbReference type="PANTHER" id="PTHR43591">
    <property type="entry name" value="METHYLTRANSFERASE"/>
    <property type="match status" value="1"/>
</dbReference>
<evidence type="ECO:0000313" key="3">
    <source>
        <dbReference type="Proteomes" id="UP000298138"/>
    </source>
</evidence>
<dbReference type="OrthoDB" id="2013972at2759"/>
<organism evidence="2 3">
    <name type="scientific">Ascodesmis nigricans</name>
    <dbReference type="NCBI Taxonomy" id="341454"/>
    <lineage>
        <taxon>Eukaryota</taxon>
        <taxon>Fungi</taxon>
        <taxon>Dikarya</taxon>
        <taxon>Ascomycota</taxon>
        <taxon>Pezizomycotina</taxon>
        <taxon>Pezizomycetes</taxon>
        <taxon>Pezizales</taxon>
        <taxon>Ascodesmidaceae</taxon>
        <taxon>Ascodesmis</taxon>
    </lineage>
</organism>
<sequence>MSTELQPNSDPIEADDDLSDSAYDGDSRASSTQSLTESIMEHVYENGRRYHAKSVGRYHQPSDETEQDRLDLTHHIFLELLGGKISIAPFDQDPNYVLDCGTGTGIWALDYGDLHPASTVVGVDLAPIQPNYVYPNVRFELDDLELQWTFKYKFDLIHSRHMIAGIKDWPRYFEQMYEAANPGAYVEIVEHDMNGYRCDDGTMPEDTIFNRWIKLTTGAMEKAGLSPLLTKDDYTRMIKDAGFEIVEALEFRLPCGGWPKRKRERYLGLCWAEQAKTGFESYSKSLLVNGAGLSAEETDEILEECIKGVAAQKEHIYVLTWHILARKPL</sequence>
<dbReference type="GO" id="GO:0008168">
    <property type="term" value="F:methyltransferase activity"/>
    <property type="evidence" value="ECO:0007669"/>
    <property type="project" value="UniProtKB-KW"/>
</dbReference>
<dbReference type="InParanoid" id="A0A4S2MJS7"/>
<dbReference type="SUPFAM" id="SSF53335">
    <property type="entry name" value="S-adenosyl-L-methionine-dependent methyltransferases"/>
    <property type="match status" value="1"/>
</dbReference>
<keyword evidence="2" id="KW-0489">Methyltransferase</keyword>
<evidence type="ECO:0000313" key="2">
    <source>
        <dbReference type="EMBL" id="TGZ77142.1"/>
    </source>
</evidence>
<proteinExistence type="predicted"/>
<dbReference type="EMBL" id="ML220158">
    <property type="protein sequence ID" value="TGZ77142.1"/>
    <property type="molecule type" value="Genomic_DNA"/>
</dbReference>
<feature type="region of interest" description="Disordered" evidence="1">
    <location>
        <begin position="1"/>
        <end position="36"/>
    </location>
</feature>
<dbReference type="Pfam" id="PF13489">
    <property type="entry name" value="Methyltransf_23"/>
    <property type="match status" value="1"/>
</dbReference>
<evidence type="ECO:0000256" key="1">
    <source>
        <dbReference type="SAM" id="MobiDB-lite"/>
    </source>
</evidence>
<dbReference type="STRING" id="341454.A0A4S2MJS7"/>